<dbReference type="AlphaFoldDB" id="A0A1S2VR57"/>
<organism evidence="2 3">
    <name type="scientific">Arsenicibacter rosenii</name>
    <dbReference type="NCBI Taxonomy" id="1750698"/>
    <lineage>
        <taxon>Bacteria</taxon>
        <taxon>Pseudomonadati</taxon>
        <taxon>Bacteroidota</taxon>
        <taxon>Cytophagia</taxon>
        <taxon>Cytophagales</taxon>
        <taxon>Spirosomataceae</taxon>
        <taxon>Arsenicibacter</taxon>
    </lineage>
</organism>
<keyword evidence="3" id="KW-1185">Reference proteome</keyword>
<keyword evidence="1" id="KW-0812">Transmembrane</keyword>
<accession>A0A1S2VR57</accession>
<dbReference type="EMBL" id="MORL01000001">
    <property type="protein sequence ID" value="OIN61252.1"/>
    <property type="molecule type" value="Genomic_DNA"/>
</dbReference>
<feature type="transmembrane region" description="Helical" evidence="1">
    <location>
        <begin position="70"/>
        <end position="91"/>
    </location>
</feature>
<reference evidence="2 3" key="1">
    <citation type="submission" date="2016-10" db="EMBL/GenBank/DDBJ databases">
        <title>Arsenicibacter rosenii gen. nov., sp. nov., an efficient arsenic-methylating bacterium isolated from an arsenic-contaminated paddy soil.</title>
        <authorList>
            <person name="Huang K."/>
        </authorList>
    </citation>
    <scope>NUCLEOTIDE SEQUENCE [LARGE SCALE GENOMIC DNA]</scope>
    <source>
        <strain evidence="2 3">SM-1</strain>
    </source>
</reference>
<gene>
    <name evidence="2" type="ORF">BLX24_00940</name>
</gene>
<dbReference type="OrthoDB" id="963220at2"/>
<protein>
    <submittedName>
        <fullName evidence="2">Uncharacterized protein</fullName>
    </submittedName>
</protein>
<keyword evidence="1" id="KW-1133">Transmembrane helix</keyword>
<evidence type="ECO:0000256" key="1">
    <source>
        <dbReference type="SAM" id="Phobius"/>
    </source>
</evidence>
<evidence type="ECO:0000313" key="3">
    <source>
        <dbReference type="Proteomes" id="UP000181790"/>
    </source>
</evidence>
<keyword evidence="1" id="KW-0472">Membrane</keyword>
<dbReference type="RefSeq" id="WP_071501755.1">
    <property type="nucleotide sequence ID" value="NZ_MORL01000001.1"/>
</dbReference>
<evidence type="ECO:0000313" key="2">
    <source>
        <dbReference type="EMBL" id="OIN61252.1"/>
    </source>
</evidence>
<proteinExistence type="predicted"/>
<name>A0A1S2VR57_9BACT</name>
<dbReference type="PROSITE" id="PS51257">
    <property type="entry name" value="PROKAR_LIPOPROTEIN"/>
    <property type="match status" value="1"/>
</dbReference>
<sequence length="92" mass="10137">MARYHTFIEKAEFTRTGWAATAMMIQGCILSPALLLSMAYLGGGDWQFLASMLGFLTVLVPILGAMPVKYIVPAFLFSLTMHLLIILSNLLL</sequence>
<feature type="transmembrane region" description="Helical" evidence="1">
    <location>
        <begin position="20"/>
        <end position="40"/>
    </location>
</feature>
<dbReference type="Proteomes" id="UP000181790">
    <property type="component" value="Unassembled WGS sequence"/>
</dbReference>
<feature type="transmembrane region" description="Helical" evidence="1">
    <location>
        <begin position="46"/>
        <end position="63"/>
    </location>
</feature>
<comment type="caution">
    <text evidence="2">The sequence shown here is derived from an EMBL/GenBank/DDBJ whole genome shotgun (WGS) entry which is preliminary data.</text>
</comment>